<keyword evidence="6 11" id="KW-0503">Monooxygenase</keyword>
<evidence type="ECO:0000256" key="8">
    <source>
        <dbReference type="ARBA" id="ARBA00023262"/>
    </source>
</evidence>
<evidence type="ECO:0000256" key="6">
    <source>
        <dbReference type="ARBA" id="ARBA00023033"/>
    </source>
</evidence>
<evidence type="ECO:0000256" key="1">
    <source>
        <dbReference type="ARBA" id="ARBA00011870"/>
    </source>
</evidence>
<accession>S3DJZ3</accession>
<evidence type="ECO:0000256" key="9">
    <source>
        <dbReference type="ARBA" id="ARBA00048737"/>
    </source>
</evidence>
<evidence type="ECO:0000256" key="2">
    <source>
        <dbReference type="ARBA" id="ARBA00012106"/>
    </source>
</evidence>
<dbReference type="PANTHER" id="PTHR30137:SF8">
    <property type="entry name" value="BLR5498 PROTEIN"/>
    <property type="match status" value="1"/>
</dbReference>
<dbReference type="STRING" id="28176.CF66_3019"/>
<dbReference type="GO" id="GO:0047646">
    <property type="term" value="F:alkanal monooxygenase (FMN-linked) activity"/>
    <property type="evidence" value="ECO:0007669"/>
    <property type="project" value="UniProtKB-EC"/>
</dbReference>
<keyword evidence="3" id="KW-0285">Flavoprotein</keyword>
<protein>
    <recommendedName>
        <fullName evidence="2">bacterial luciferase</fullName>
        <ecNumber evidence="2">1.14.14.3</ecNumber>
    </recommendedName>
</protein>
<comment type="caution">
    <text evidence="11">The sequence shown here is derived from an EMBL/GenBank/DDBJ whole genome shotgun (WGS) entry which is preliminary data.</text>
</comment>
<gene>
    <name evidence="11" type="primary">luxB</name>
    <name evidence="11" type="ORF">O1U_0772</name>
</gene>
<dbReference type="RefSeq" id="WP_016504101.1">
    <property type="nucleotide sequence ID" value="NZ_AMSD01000002.1"/>
</dbReference>
<dbReference type="AlphaFoldDB" id="S3DJZ3"/>
<proteinExistence type="predicted"/>
<evidence type="ECO:0000256" key="5">
    <source>
        <dbReference type="ARBA" id="ARBA00023002"/>
    </source>
</evidence>
<keyword evidence="4" id="KW-0288">FMN</keyword>
<evidence type="ECO:0000313" key="11">
    <source>
        <dbReference type="EMBL" id="EPE37469.1"/>
    </source>
</evidence>
<dbReference type="SUPFAM" id="SSF51679">
    <property type="entry name" value="Bacterial luciferase-like"/>
    <property type="match status" value="1"/>
</dbReference>
<name>S3DJZ3_9GAMM</name>
<dbReference type="PROSITE" id="PS00494">
    <property type="entry name" value="BACTERIAL_LUCIFERASE"/>
    <property type="match status" value="1"/>
</dbReference>
<comment type="catalytic activity">
    <reaction evidence="9">
        <text>a long-chain fatty aldehyde + FMNH2 + O2 = a long-chain fatty acid + hnu + FMN + H2O + 2 H(+)</text>
        <dbReference type="Rhea" id="RHEA:17181"/>
        <dbReference type="ChEBI" id="CHEBI:15377"/>
        <dbReference type="ChEBI" id="CHEBI:15378"/>
        <dbReference type="ChEBI" id="CHEBI:15379"/>
        <dbReference type="ChEBI" id="CHEBI:17176"/>
        <dbReference type="ChEBI" id="CHEBI:30212"/>
        <dbReference type="ChEBI" id="CHEBI:57560"/>
        <dbReference type="ChEBI" id="CHEBI:57618"/>
        <dbReference type="ChEBI" id="CHEBI:58210"/>
        <dbReference type="EC" id="1.14.14.3"/>
    </reaction>
</comment>
<dbReference type="PRINTS" id="PR00089">
    <property type="entry name" value="LUCIFERASE"/>
</dbReference>
<evidence type="ECO:0000259" key="10">
    <source>
        <dbReference type="Pfam" id="PF00296"/>
    </source>
</evidence>
<evidence type="ECO:0000256" key="4">
    <source>
        <dbReference type="ARBA" id="ARBA00022643"/>
    </source>
</evidence>
<dbReference type="InterPro" id="IPR011251">
    <property type="entry name" value="Luciferase-like_dom"/>
</dbReference>
<dbReference type="EMBL" id="AMSD01000002">
    <property type="protein sequence ID" value="EPE37469.1"/>
    <property type="molecule type" value="Genomic_DNA"/>
</dbReference>
<comment type="subunit">
    <text evidence="1">Heterodimer of an alpha and a beta chain.</text>
</comment>
<dbReference type="Pfam" id="PF00296">
    <property type="entry name" value="Bac_luciferase"/>
    <property type="match status" value="1"/>
</dbReference>
<dbReference type="GO" id="GO:0005829">
    <property type="term" value="C:cytosol"/>
    <property type="evidence" value="ECO:0007669"/>
    <property type="project" value="TreeGrafter"/>
</dbReference>
<dbReference type="Proteomes" id="UP000053688">
    <property type="component" value="Unassembled WGS sequence"/>
</dbReference>
<evidence type="ECO:0000313" key="12">
    <source>
        <dbReference type="Proteomes" id="UP000053688"/>
    </source>
</evidence>
<keyword evidence="7" id="KW-0455">Luminescence</keyword>
<keyword evidence="5" id="KW-0560">Oxidoreductase</keyword>
<dbReference type="GO" id="GO:0008218">
    <property type="term" value="P:bioluminescence"/>
    <property type="evidence" value="ECO:0007669"/>
    <property type="project" value="UniProtKB-KW"/>
</dbReference>
<dbReference type="EC" id="1.14.14.3" evidence="2"/>
<keyword evidence="12" id="KW-1185">Reference proteome</keyword>
<evidence type="ECO:0000256" key="3">
    <source>
        <dbReference type="ARBA" id="ARBA00022630"/>
    </source>
</evidence>
<dbReference type="PANTHER" id="PTHR30137">
    <property type="entry name" value="LUCIFERASE-LIKE MONOOXYGENASE"/>
    <property type="match status" value="1"/>
</dbReference>
<dbReference type="InterPro" id="IPR002103">
    <property type="entry name" value="Luciferase_bac/NFP"/>
</dbReference>
<dbReference type="PATRIC" id="fig|1236703.3.peg.800"/>
<dbReference type="InterPro" id="IPR050766">
    <property type="entry name" value="Bact_Lucif_Oxidored"/>
</dbReference>
<keyword evidence="8" id="KW-0599">Photoprotein</keyword>
<evidence type="ECO:0000256" key="7">
    <source>
        <dbReference type="ARBA" id="ARBA00023223"/>
    </source>
</evidence>
<feature type="domain" description="Luciferase-like" evidence="10">
    <location>
        <begin position="1"/>
        <end position="270"/>
    </location>
</feature>
<reference evidence="11 12" key="1">
    <citation type="journal article" date="2014" name="Environ. Microbiol.">
        <title>Genomic signatures of obligate host dependence in the luminous bacterial symbiont of a vertebrate.</title>
        <authorList>
            <person name="Hendry T.A."/>
            <person name="de Wet J.R."/>
            <person name="Dunlap P.V."/>
        </authorList>
    </citation>
    <scope>NUCLEOTIDE SEQUENCE [LARGE SCALE GENOMIC DNA]</scope>
    <source>
        <strain evidence="11 12">Akat1</strain>
    </source>
</reference>
<dbReference type="Gene3D" id="3.20.20.30">
    <property type="entry name" value="Luciferase-like domain"/>
    <property type="match status" value="2"/>
</dbReference>
<sequence length="325" mass="36860">MKFGLFFQNFLTKGQSSESILDNMMEIATHVDELNFKQISVYENHFSPNGIIGSPLTASGFLLGFTKKIKIGSLNHVLTTHHPVRSAEEACLLDQMSEGRFIFGFSDCEKISEMEFFNRQVDSQEQIFSACYDIVNEAFTTGYCHPDNDFYSFPKVSINPHAFTSGGPKQYVTASNMKVVKWAAMKALPLIFKWNDSNDTKSKYANYYKIIANEHGVDISNVEHQLTLMVNENIDSNLAKEEAREYLSDFVKEMHSDENYEAKLDELIDENAIGNFEECMISGKLALEKSGASHCLMSFESIQDIVRQKSVIDLVNENIGKYHHT</sequence>
<dbReference type="eggNOG" id="COG2141">
    <property type="taxonomic scope" value="Bacteria"/>
</dbReference>
<organism evidence="11 12">
    <name type="scientific">Candidatus Photodesmus katoptron Akat1</name>
    <dbReference type="NCBI Taxonomy" id="1236703"/>
    <lineage>
        <taxon>Bacteria</taxon>
        <taxon>Pseudomonadati</taxon>
        <taxon>Pseudomonadota</taxon>
        <taxon>Gammaproteobacteria</taxon>
        <taxon>Vibrionales</taxon>
        <taxon>Vibrionaceae</taxon>
        <taxon>Candidatus Photodesmus</taxon>
    </lineage>
</organism>
<dbReference type="InterPro" id="IPR036661">
    <property type="entry name" value="Luciferase-like_sf"/>
</dbReference>
<dbReference type="InterPro" id="IPR018235">
    <property type="entry name" value="Bacterial_luciferase_CS"/>
</dbReference>